<accession>A0A6J7XM90</accession>
<evidence type="ECO:0000313" key="1">
    <source>
        <dbReference type="EMBL" id="CAB5238842.1"/>
    </source>
</evidence>
<sequence>MKDTITLAELRKTELYRREQTRPLREFLMENIDVLKLADEVEMWGEDLLALNMKGGIPVIEGATLLRQQQYEIEDLKNANRFIQNFAEEQHQRAVALEMRELTDEEINVVAILQDAEIVSVGHEIWKTGEEFNKYKRIVLATAKALRKAQEK</sequence>
<organism evidence="1">
    <name type="scientific">uncultured Caudovirales phage</name>
    <dbReference type="NCBI Taxonomy" id="2100421"/>
    <lineage>
        <taxon>Viruses</taxon>
        <taxon>Duplodnaviria</taxon>
        <taxon>Heunggongvirae</taxon>
        <taxon>Uroviricota</taxon>
        <taxon>Caudoviricetes</taxon>
        <taxon>Peduoviridae</taxon>
        <taxon>Maltschvirus</taxon>
        <taxon>Maltschvirus maltsch</taxon>
    </lineage>
</organism>
<protein>
    <submittedName>
        <fullName evidence="1">Uncharacterized protein</fullName>
    </submittedName>
</protein>
<reference evidence="1" key="1">
    <citation type="submission" date="2020-05" db="EMBL/GenBank/DDBJ databases">
        <authorList>
            <person name="Chiriac C."/>
            <person name="Salcher M."/>
            <person name="Ghai R."/>
            <person name="Kavagutti S V."/>
        </authorList>
    </citation>
    <scope>NUCLEOTIDE SEQUENCE</scope>
</reference>
<dbReference type="EMBL" id="LR798463">
    <property type="protein sequence ID" value="CAB5238842.1"/>
    <property type="molecule type" value="Genomic_DNA"/>
</dbReference>
<gene>
    <name evidence="1" type="ORF">UFOVP230_31</name>
</gene>
<proteinExistence type="predicted"/>
<name>A0A6J7XM90_9CAUD</name>